<evidence type="ECO:0000256" key="5">
    <source>
        <dbReference type="ARBA" id="ARBA00022729"/>
    </source>
</evidence>
<evidence type="ECO:0000313" key="15">
    <source>
        <dbReference type="EMBL" id="GAA4913506.1"/>
    </source>
</evidence>
<feature type="signal peptide" evidence="13">
    <location>
        <begin position="1"/>
        <end position="26"/>
    </location>
</feature>
<dbReference type="InterPro" id="IPR003961">
    <property type="entry name" value="FN3_dom"/>
</dbReference>
<dbReference type="InterPro" id="IPR036116">
    <property type="entry name" value="FN3_sf"/>
</dbReference>
<feature type="compositionally biased region" description="Basic and acidic residues" evidence="11">
    <location>
        <begin position="963"/>
        <end position="974"/>
    </location>
</feature>
<keyword evidence="8" id="KW-0378">Hydrolase</keyword>
<dbReference type="InterPro" id="IPR052052">
    <property type="entry name" value="Polysaccharide_Lyase_9"/>
</dbReference>
<evidence type="ECO:0000256" key="3">
    <source>
        <dbReference type="ARBA" id="ARBA00022525"/>
    </source>
</evidence>
<dbReference type="SUPFAM" id="SSF49265">
    <property type="entry name" value="Fibronectin type III"/>
    <property type="match status" value="1"/>
</dbReference>
<accession>A0ABP9G028</accession>
<dbReference type="PROSITE" id="PS50853">
    <property type="entry name" value="FN3"/>
    <property type="match status" value="1"/>
</dbReference>
<sequence length="1310" mass="138808">MIPRLTAAAAAAAALLFVGLAPQAVAARQEPPSTVFSASDLPVGEIRSTTQHGAFTLHATESAHMTVTEHSRSSDQGHEFTQRLQLGGSGSSTQRSVEFQAEEGQTVTFYAQSGSGTDDRQLALYDESWTELDQRPAFRGESGNVLPAQTFQVAEDGTYWIASPASGVNLYYLEVSDAGQAPERLPWDQVSTPVITGTEVSTDNPGTIEVSYTAEIGPAGGDVLRAFLRDAEDEVIDEQISVSPGSAGTIALTPEASGDYEITIQLERHAETEPLVSDATSLTGFQLPLEAPVITSSLTTAVNGDHAAVTLQWNQVPEAQTYSVGLRTAAETEFITVARDLEDAHAELQSLSVGQTYEAQVTAHRGDGEEASSSVSEPVTFTVSGEVQRWDIAHAGVGNRGEVTVHDSGDIEFDLRGNNSKVADSEDGFWYYYTQVDPQNENFTLTASFRVDDSSGKDNQSGFGVIAIDDFIPGNVASRYFNSAGAMVAKYEYGAGGEEGVRYGTPGGKFVHGYTGSSTEASSNRTLSDSRAFDWEYKPDYTFGSNTNPPRFEDGETYTLTLRRSNTGFHSIWHRGDQDEDPEVIYYDPDFLLTQNEDHFYVGLAVARDIAVTVTDWEFSTIHPDDDDAAQEAPTRYLKPQLNSDITPTTPHTEIQVPAVTNVYGDVVVLDGQGQEVTETVSMEPGAQESLELSGLAPGENQFTMRLDIAEDQPQLQENEELSSTEPVELPLTFTVHAYGEPGQSIWVAPDGSPEGTGTPQDPLDVHTAVAYAQPGQQVVLQDGTYAIERALRIERGNSGTEDAPIILMSEPGTRATFDLSNSTGGGIILRGDWWHLYNLEITAAPPSQKPLHIQGHHNVIERVESHHNQDTGVQISGLATEPSSMWPSYNTVVSSESHNNADPQGNDADGFAAKLTAGEGNVFRWTISHHNIDDGYDLYAKSTEGPIGTVLIEESVAYHNGRLEDDPTAERSSDGQGFKMGGESMPGDHLLRNSIAYGNLGNGVASNSGPNIRLENVTSVFNHQVRPDRTGGNVSLRTNATWTDYQATGVISFGASGSDSIELRDQEDDFLHDPTNYFNGQLSGQASAALIGGAGGFSLAPSDDRPTQVEEDWFVSTDYQEIRPEIAEDGSIEMNGLFELTDAAPADTGARLNSNPDPTVIELLPAVAVSDPGADDEADDAADPEDGSAPEEGATPGGDSGSGGEVAGPGAGEGTGAEGTGAGGTGDEDGTAADADSAGDSVELDGSAEQLIPAGESAAGAAGGDPVVGALARTGSDVTPVVAVLAALLLGGLASVLLSRRSRLANSRS</sequence>
<feature type="chain" id="PRO_5046298605" description="Fibronectin type-III domain-containing protein" evidence="13">
    <location>
        <begin position="27"/>
        <end position="1310"/>
    </location>
</feature>
<keyword evidence="9" id="KW-0119">Carbohydrate metabolism</keyword>
<feature type="compositionally biased region" description="Low complexity" evidence="11">
    <location>
        <begin position="1233"/>
        <end position="1242"/>
    </location>
</feature>
<evidence type="ECO:0000256" key="7">
    <source>
        <dbReference type="ARBA" id="ARBA00023239"/>
    </source>
</evidence>
<evidence type="ECO:0000256" key="8">
    <source>
        <dbReference type="ARBA" id="ARBA00023295"/>
    </source>
</evidence>
<feature type="region of interest" description="Disordered" evidence="11">
    <location>
        <begin position="1171"/>
        <end position="1266"/>
    </location>
</feature>
<keyword evidence="12" id="KW-0472">Membrane</keyword>
<feature type="domain" description="Fibronectin type-III" evidence="14">
    <location>
        <begin position="294"/>
        <end position="386"/>
    </location>
</feature>
<dbReference type="Gene3D" id="2.60.40.10">
    <property type="entry name" value="Immunoglobulins"/>
    <property type="match status" value="1"/>
</dbReference>
<keyword evidence="9" id="KW-0624">Polysaccharide degradation</keyword>
<dbReference type="SUPFAM" id="SSF51126">
    <property type="entry name" value="Pectin lyase-like"/>
    <property type="match status" value="1"/>
</dbReference>
<dbReference type="InterPro" id="IPR011050">
    <property type="entry name" value="Pectin_lyase_fold/virulence"/>
</dbReference>
<comment type="cofactor">
    <cofactor evidence="1">
        <name>Ca(2+)</name>
        <dbReference type="ChEBI" id="CHEBI:29108"/>
    </cofactor>
</comment>
<dbReference type="Gene3D" id="2.160.20.10">
    <property type="entry name" value="Single-stranded right-handed beta-helix, Pectin lyase-like"/>
    <property type="match status" value="1"/>
</dbReference>
<feature type="compositionally biased region" description="Low complexity" evidence="11">
    <location>
        <begin position="1255"/>
        <end position="1266"/>
    </location>
</feature>
<keyword evidence="6" id="KW-0106">Calcium</keyword>
<dbReference type="PANTHER" id="PTHR40088">
    <property type="entry name" value="PECTATE LYASE (EUROFUNG)"/>
    <property type="match status" value="1"/>
</dbReference>
<evidence type="ECO:0000256" key="9">
    <source>
        <dbReference type="ARBA" id="ARBA00023326"/>
    </source>
</evidence>
<dbReference type="EMBL" id="BAABLW010000002">
    <property type="protein sequence ID" value="GAA4913506.1"/>
    <property type="molecule type" value="Genomic_DNA"/>
</dbReference>
<feature type="transmembrane region" description="Helical" evidence="12">
    <location>
        <begin position="1282"/>
        <end position="1300"/>
    </location>
</feature>
<dbReference type="Pfam" id="PF25849">
    <property type="entry name" value="PelX_N"/>
    <property type="match status" value="1"/>
</dbReference>
<keyword evidence="4" id="KW-0479">Metal-binding</keyword>
<comment type="subcellular location">
    <subcellularLocation>
        <location evidence="2">Secreted</location>
    </subcellularLocation>
</comment>
<keyword evidence="12" id="KW-0812">Transmembrane</keyword>
<dbReference type="InterPro" id="IPR013783">
    <property type="entry name" value="Ig-like_fold"/>
</dbReference>
<dbReference type="CDD" id="cd00063">
    <property type="entry name" value="FN3"/>
    <property type="match status" value="1"/>
</dbReference>
<name>A0ABP9G028_9MICC</name>
<evidence type="ECO:0000259" key="14">
    <source>
        <dbReference type="PROSITE" id="PS50853"/>
    </source>
</evidence>
<dbReference type="InterPro" id="IPR039448">
    <property type="entry name" value="Beta_helix"/>
</dbReference>
<organism evidence="15 16">
    <name type="scientific">Nesterenkonia rhizosphaerae</name>
    <dbReference type="NCBI Taxonomy" id="1348272"/>
    <lineage>
        <taxon>Bacteria</taxon>
        <taxon>Bacillati</taxon>
        <taxon>Actinomycetota</taxon>
        <taxon>Actinomycetes</taxon>
        <taxon>Micrococcales</taxon>
        <taxon>Micrococcaceae</taxon>
        <taxon>Nesterenkonia</taxon>
    </lineage>
</organism>
<evidence type="ECO:0000313" key="16">
    <source>
        <dbReference type="Proteomes" id="UP001500368"/>
    </source>
</evidence>
<reference evidence="16" key="1">
    <citation type="journal article" date="2019" name="Int. J. Syst. Evol. Microbiol.">
        <title>The Global Catalogue of Microorganisms (GCM) 10K type strain sequencing project: providing services to taxonomists for standard genome sequencing and annotation.</title>
        <authorList>
            <consortium name="The Broad Institute Genomics Platform"/>
            <consortium name="The Broad Institute Genome Sequencing Center for Infectious Disease"/>
            <person name="Wu L."/>
            <person name="Ma J."/>
        </authorList>
    </citation>
    <scope>NUCLEOTIDE SEQUENCE [LARGE SCALE GENOMIC DNA]</scope>
    <source>
        <strain evidence="16">JCM 19129</strain>
    </source>
</reference>
<keyword evidence="12" id="KW-1133">Transmembrane helix</keyword>
<keyword evidence="5 13" id="KW-0732">Signal</keyword>
<evidence type="ECO:0000256" key="2">
    <source>
        <dbReference type="ARBA" id="ARBA00004613"/>
    </source>
</evidence>
<evidence type="ECO:0000256" key="12">
    <source>
        <dbReference type="SAM" id="Phobius"/>
    </source>
</evidence>
<evidence type="ECO:0000256" key="6">
    <source>
        <dbReference type="ARBA" id="ARBA00022837"/>
    </source>
</evidence>
<protein>
    <recommendedName>
        <fullName evidence="14">Fibronectin type-III domain-containing protein</fullName>
    </recommendedName>
</protein>
<comment type="caution">
    <text evidence="15">The sequence shown here is derived from an EMBL/GenBank/DDBJ whole genome shotgun (WGS) entry which is preliminary data.</text>
</comment>
<dbReference type="Proteomes" id="UP001500368">
    <property type="component" value="Unassembled WGS sequence"/>
</dbReference>
<evidence type="ECO:0000256" key="13">
    <source>
        <dbReference type="SAM" id="SignalP"/>
    </source>
</evidence>
<dbReference type="Pfam" id="PF13229">
    <property type="entry name" value="Beta_helix"/>
    <property type="match status" value="1"/>
</dbReference>
<evidence type="ECO:0000256" key="1">
    <source>
        <dbReference type="ARBA" id="ARBA00001913"/>
    </source>
</evidence>
<proteinExistence type="inferred from homology"/>
<keyword evidence="8" id="KW-0326">Glycosidase</keyword>
<evidence type="ECO:0000256" key="10">
    <source>
        <dbReference type="ARBA" id="ARBA00038263"/>
    </source>
</evidence>
<comment type="similarity">
    <text evidence="10">Belongs to the polysaccharide lyase 9 family.</text>
</comment>
<feature type="region of interest" description="Disordered" evidence="11">
    <location>
        <begin position="963"/>
        <end position="986"/>
    </location>
</feature>
<dbReference type="InterPro" id="IPR058953">
    <property type="entry name" value="PelX-like_N"/>
</dbReference>
<keyword evidence="3" id="KW-0964">Secreted</keyword>
<keyword evidence="16" id="KW-1185">Reference proteome</keyword>
<dbReference type="PANTHER" id="PTHR40088:SF1">
    <property type="entry name" value="PECTATE LYASE PEL9"/>
    <property type="match status" value="1"/>
</dbReference>
<feature type="compositionally biased region" description="Acidic residues" evidence="11">
    <location>
        <begin position="1174"/>
        <end position="1190"/>
    </location>
</feature>
<keyword evidence="7" id="KW-0456">Lyase</keyword>
<gene>
    <name evidence="15" type="ORF">GCM10025790_05400</name>
</gene>
<evidence type="ECO:0000256" key="4">
    <source>
        <dbReference type="ARBA" id="ARBA00022723"/>
    </source>
</evidence>
<feature type="compositionally biased region" description="Gly residues" evidence="11">
    <location>
        <begin position="1196"/>
        <end position="1226"/>
    </location>
</feature>
<dbReference type="RefSeq" id="WP_345476547.1">
    <property type="nucleotide sequence ID" value="NZ_BAABLW010000002.1"/>
</dbReference>
<evidence type="ECO:0000256" key="11">
    <source>
        <dbReference type="SAM" id="MobiDB-lite"/>
    </source>
</evidence>
<dbReference type="InterPro" id="IPR012334">
    <property type="entry name" value="Pectin_lyas_fold"/>
</dbReference>